<proteinExistence type="inferred from homology"/>
<feature type="transmembrane region" description="Helical" evidence="8">
    <location>
        <begin position="84"/>
        <end position="107"/>
    </location>
</feature>
<evidence type="ECO:0000256" key="7">
    <source>
        <dbReference type="ARBA" id="ARBA00023136"/>
    </source>
</evidence>
<evidence type="ECO:0000313" key="9">
    <source>
        <dbReference type="EMBL" id="KAF3333423.1"/>
    </source>
</evidence>
<evidence type="ECO:0000313" key="10">
    <source>
        <dbReference type="Proteomes" id="UP000623129"/>
    </source>
</evidence>
<keyword evidence="7 8" id="KW-0472">Membrane</keyword>
<feature type="transmembrane region" description="Helical" evidence="8">
    <location>
        <begin position="307"/>
        <end position="330"/>
    </location>
</feature>
<dbReference type="EMBL" id="SWLB01000010">
    <property type="protein sequence ID" value="KAF3333423.1"/>
    <property type="molecule type" value="Genomic_DNA"/>
</dbReference>
<accession>A0A833R4Z5</accession>
<evidence type="ECO:0000256" key="6">
    <source>
        <dbReference type="ARBA" id="ARBA00023065"/>
    </source>
</evidence>
<reference evidence="9" key="1">
    <citation type="submission" date="2020-01" db="EMBL/GenBank/DDBJ databases">
        <title>Genome sequence of Kobresia littledalei, the first chromosome-level genome in the family Cyperaceae.</title>
        <authorList>
            <person name="Qu G."/>
        </authorList>
    </citation>
    <scope>NUCLEOTIDE SEQUENCE</scope>
    <source>
        <strain evidence="9">C.B.Clarke</strain>
        <tissue evidence="9">Leaf</tissue>
    </source>
</reference>
<dbReference type="GO" id="GO:0005886">
    <property type="term" value="C:plasma membrane"/>
    <property type="evidence" value="ECO:0007669"/>
    <property type="project" value="UniProtKB-SubCell"/>
</dbReference>
<name>A0A833R4Z5_9POAL</name>
<comment type="caution">
    <text evidence="9">The sequence shown here is derived from an EMBL/GenBank/DDBJ whole genome shotgun (WGS) entry which is preliminary data.</text>
</comment>
<dbReference type="PANTHER" id="PTHR11040">
    <property type="entry name" value="ZINC/IRON TRANSPORTER"/>
    <property type="match status" value="1"/>
</dbReference>
<evidence type="ECO:0000256" key="1">
    <source>
        <dbReference type="ARBA" id="ARBA00004651"/>
    </source>
</evidence>
<dbReference type="InterPro" id="IPR004698">
    <property type="entry name" value="Zn/Fe_permease_fun/pln"/>
</dbReference>
<dbReference type="OrthoDB" id="448280at2759"/>
<dbReference type="AlphaFoldDB" id="A0A833R4Z5"/>
<feature type="transmembrane region" description="Helical" evidence="8">
    <location>
        <begin position="127"/>
        <end position="148"/>
    </location>
</feature>
<keyword evidence="5 8" id="KW-1133">Transmembrane helix</keyword>
<dbReference type="Pfam" id="PF02535">
    <property type="entry name" value="Zip"/>
    <property type="match status" value="1"/>
</dbReference>
<evidence type="ECO:0000256" key="5">
    <source>
        <dbReference type="ARBA" id="ARBA00022989"/>
    </source>
</evidence>
<organism evidence="9 10">
    <name type="scientific">Carex littledalei</name>
    <dbReference type="NCBI Taxonomy" id="544730"/>
    <lineage>
        <taxon>Eukaryota</taxon>
        <taxon>Viridiplantae</taxon>
        <taxon>Streptophyta</taxon>
        <taxon>Embryophyta</taxon>
        <taxon>Tracheophyta</taxon>
        <taxon>Spermatophyta</taxon>
        <taxon>Magnoliopsida</taxon>
        <taxon>Liliopsida</taxon>
        <taxon>Poales</taxon>
        <taxon>Cyperaceae</taxon>
        <taxon>Cyperoideae</taxon>
        <taxon>Cariceae</taxon>
        <taxon>Carex</taxon>
        <taxon>Carex subgen. Euthyceras</taxon>
    </lineage>
</organism>
<evidence type="ECO:0000256" key="3">
    <source>
        <dbReference type="ARBA" id="ARBA00022448"/>
    </source>
</evidence>
<comment type="similarity">
    <text evidence="2 8">Belongs to the ZIP transporter (TC 2.A.5) family.</text>
</comment>
<protein>
    <submittedName>
        <fullName evidence="9">Zinc transporter 7-like protein</fullName>
    </submittedName>
</protein>
<comment type="subcellular location">
    <subcellularLocation>
        <location evidence="1">Cell membrane</location>
        <topology evidence="1">Multi-pass membrane protein</topology>
    </subcellularLocation>
    <subcellularLocation>
        <location evidence="8">Membrane</location>
        <topology evidence="8">Multi-pass membrane protein</topology>
    </subcellularLocation>
</comment>
<evidence type="ECO:0000256" key="2">
    <source>
        <dbReference type="ARBA" id="ARBA00006939"/>
    </source>
</evidence>
<feature type="transmembrane region" description="Helical" evidence="8">
    <location>
        <begin position="52"/>
        <end position="72"/>
    </location>
</feature>
<keyword evidence="10" id="KW-1185">Reference proteome</keyword>
<gene>
    <name evidence="9" type="ORF">FCM35_KLT01114</name>
</gene>
<dbReference type="GO" id="GO:0005385">
    <property type="term" value="F:zinc ion transmembrane transporter activity"/>
    <property type="evidence" value="ECO:0007669"/>
    <property type="project" value="InterPro"/>
</dbReference>
<sequence>MSLSQGLGSPISVARVLNQLSNLTESVSTASCLGSGESDTCRNEPAALWLKLFAIAAILFSGIVGIGIPLVGRKFRLLDSRNGSAGFILAKAFAAGVILATGFVHMLDDAQESLTNECLPDVPWQRFPFTGFIAMLAALGTLVLDFLATQFYEKKQLRATEASTSSKASTSTPHKAVADEIINIDEDQGGMQENNPKNMHIIGMHVHAAAHKRDHGDEQMHGHDQILDGHKHEVDLSSHGRHVVVAQILELGILSHSVIIGLSLGVSQSPCQITPLIAALSFHQFFEGFALGGCISQAQFNNFSASIMATFFSITTPSGIGIGIAIASFYNADSPTALILEGILDSISAGILIYMALVDLIAADFLSRKVNYNKGLQVASYVALFLGALSMAALAIWA</sequence>
<keyword evidence="6 8" id="KW-0406">Ion transport</keyword>
<keyword evidence="3 8" id="KW-0813">Transport</keyword>
<keyword evidence="4 8" id="KW-0812">Transmembrane</keyword>
<evidence type="ECO:0000256" key="8">
    <source>
        <dbReference type="RuleBase" id="RU362088"/>
    </source>
</evidence>
<feature type="transmembrane region" description="Helical" evidence="8">
    <location>
        <begin position="342"/>
        <end position="366"/>
    </location>
</feature>
<evidence type="ECO:0000256" key="4">
    <source>
        <dbReference type="ARBA" id="ARBA00022692"/>
    </source>
</evidence>
<comment type="caution">
    <text evidence="8">Lacks conserved residue(s) required for the propagation of feature annotation.</text>
</comment>
<dbReference type="Proteomes" id="UP000623129">
    <property type="component" value="Unassembled WGS sequence"/>
</dbReference>
<feature type="transmembrane region" description="Helical" evidence="8">
    <location>
        <begin position="378"/>
        <end position="397"/>
    </location>
</feature>
<dbReference type="NCBIfam" id="TIGR00820">
    <property type="entry name" value="zip"/>
    <property type="match status" value="1"/>
</dbReference>
<dbReference type="PANTHER" id="PTHR11040:SF44">
    <property type="entry name" value="PROTEIN ZNTC-RELATED"/>
    <property type="match status" value="1"/>
</dbReference>
<dbReference type="InterPro" id="IPR003689">
    <property type="entry name" value="ZIP"/>
</dbReference>